<evidence type="ECO:0000256" key="1">
    <source>
        <dbReference type="SAM" id="SignalP"/>
    </source>
</evidence>
<feature type="signal peptide" evidence="1">
    <location>
        <begin position="1"/>
        <end position="19"/>
    </location>
</feature>
<dbReference type="GeneID" id="92047851"/>
<evidence type="ECO:0000313" key="2">
    <source>
        <dbReference type="EMBL" id="KAK8075813.1"/>
    </source>
</evidence>
<keyword evidence="3" id="KW-1185">Reference proteome</keyword>
<proteinExistence type="predicted"/>
<dbReference type="EMBL" id="JAQQWN010000007">
    <property type="protein sequence ID" value="KAK8075813.1"/>
    <property type="molecule type" value="Genomic_DNA"/>
</dbReference>
<comment type="caution">
    <text evidence="2">The sequence shown here is derived from an EMBL/GenBank/DDBJ whole genome shotgun (WGS) entry which is preliminary data.</text>
</comment>
<reference evidence="2 3" key="1">
    <citation type="submission" date="2023-01" db="EMBL/GenBank/DDBJ databases">
        <title>Analysis of 21 Apiospora genomes using comparative genomics revels a genus with tremendous synthesis potential of carbohydrate active enzymes and secondary metabolites.</title>
        <authorList>
            <person name="Sorensen T."/>
        </authorList>
    </citation>
    <scope>NUCLEOTIDE SEQUENCE [LARGE SCALE GENOMIC DNA]</scope>
    <source>
        <strain evidence="2 3">CBS 114990</strain>
    </source>
</reference>
<accession>A0ABR1W122</accession>
<gene>
    <name evidence="2" type="ORF">PG997_010476</name>
</gene>
<dbReference type="RefSeq" id="XP_066666753.1">
    <property type="nucleotide sequence ID" value="XM_066814791.1"/>
</dbReference>
<evidence type="ECO:0000313" key="3">
    <source>
        <dbReference type="Proteomes" id="UP001433268"/>
    </source>
</evidence>
<organism evidence="2 3">
    <name type="scientific">Apiospora hydei</name>
    <dbReference type="NCBI Taxonomy" id="1337664"/>
    <lineage>
        <taxon>Eukaryota</taxon>
        <taxon>Fungi</taxon>
        <taxon>Dikarya</taxon>
        <taxon>Ascomycota</taxon>
        <taxon>Pezizomycotina</taxon>
        <taxon>Sordariomycetes</taxon>
        <taxon>Xylariomycetidae</taxon>
        <taxon>Amphisphaeriales</taxon>
        <taxon>Apiosporaceae</taxon>
        <taxon>Apiospora</taxon>
    </lineage>
</organism>
<sequence>MKLTIFSTILAACSVLVAAQANCDRRNQPSTNDVKGAIRDWLADVNAVNAFVDKAPNVSSNQASQALQFAKREPGDLMVLSRICGVSGRYTAAVADLNKVFGGVLTNLQSIVNNSKNAPTAVANINKIRCCNVLPDLDVLWREAAQRYRIQGQVQTTVPRPRACASVKC</sequence>
<feature type="chain" id="PRO_5047247741" evidence="1">
    <location>
        <begin position="20"/>
        <end position="169"/>
    </location>
</feature>
<keyword evidence="1" id="KW-0732">Signal</keyword>
<dbReference type="Proteomes" id="UP001433268">
    <property type="component" value="Unassembled WGS sequence"/>
</dbReference>
<name>A0ABR1W122_9PEZI</name>
<protein>
    <submittedName>
        <fullName evidence="2">Uncharacterized protein</fullName>
    </submittedName>
</protein>